<name>A0A9D1VTE5_9FIRM</name>
<proteinExistence type="predicted"/>
<dbReference type="EMBL" id="DXFD01000015">
    <property type="protein sequence ID" value="HIX46260.1"/>
    <property type="molecule type" value="Genomic_DNA"/>
</dbReference>
<dbReference type="Proteomes" id="UP000824249">
    <property type="component" value="Unassembled WGS sequence"/>
</dbReference>
<organism evidence="2 3">
    <name type="scientific">Candidatus Borkfalkia faecigallinarum</name>
    <dbReference type="NCBI Taxonomy" id="2838509"/>
    <lineage>
        <taxon>Bacteria</taxon>
        <taxon>Bacillati</taxon>
        <taxon>Bacillota</taxon>
        <taxon>Clostridia</taxon>
        <taxon>Christensenellales</taxon>
        <taxon>Christensenellaceae</taxon>
        <taxon>Candidatus Borkfalkia</taxon>
    </lineage>
</organism>
<keyword evidence="1" id="KW-0472">Membrane</keyword>
<dbReference type="AlphaFoldDB" id="A0A9D1VTE5"/>
<reference evidence="2" key="1">
    <citation type="journal article" date="2021" name="PeerJ">
        <title>Extensive microbial diversity within the chicken gut microbiome revealed by metagenomics and culture.</title>
        <authorList>
            <person name="Gilroy R."/>
            <person name="Ravi A."/>
            <person name="Getino M."/>
            <person name="Pursley I."/>
            <person name="Horton D.L."/>
            <person name="Alikhan N.F."/>
            <person name="Baker D."/>
            <person name="Gharbi K."/>
            <person name="Hall N."/>
            <person name="Watson M."/>
            <person name="Adriaenssens E.M."/>
            <person name="Foster-Nyarko E."/>
            <person name="Jarju S."/>
            <person name="Secka A."/>
            <person name="Antonio M."/>
            <person name="Oren A."/>
            <person name="Chaudhuri R.R."/>
            <person name="La Ragione R."/>
            <person name="Hildebrand F."/>
            <person name="Pallen M.J."/>
        </authorList>
    </citation>
    <scope>NUCLEOTIDE SEQUENCE</scope>
    <source>
        <strain evidence="2">26628</strain>
    </source>
</reference>
<evidence type="ECO:0000313" key="2">
    <source>
        <dbReference type="EMBL" id="HIX46260.1"/>
    </source>
</evidence>
<accession>A0A9D1VTE5</accession>
<keyword evidence="1" id="KW-0812">Transmembrane</keyword>
<comment type="caution">
    <text evidence="2">The sequence shown here is derived from an EMBL/GenBank/DDBJ whole genome shotgun (WGS) entry which is preliminary data.</text>
</comment>
<feature type="transmembrane region" description="Helical" evidence="1">
    <location>
        <begin position="364"/>
        <end position="389"/>
    </location>
</feature>
<evidence type="ECO:0000313" key="3">
    <source>
        <dbReference type="Proteomes" id="UP000824249"/>
    </source>
</evidence>
<reference evidence="2" key="2">
    <citation type="submission" date="2021-04" db="EMBL/GenBank/DDBJ databases">
        <authorList>
            <person name="Gilroy R."/>
        </authorList>
    </citation>
    <scope>NUCLEOTIDE SEQUENCE</scope>
    <source>
        <strain evidence="2">26628</strain>
    </source>
</reference>
<protein>
    <submittedName>
        <fullName evidence="2">Uncharacterized protein</fullName>
    </submittedName>
</protein>
<sequence length="415" mass="44950">METETNRTADGRAAARQAEAALQQKLVWPNIAILVIALTAGLALLFGPWLDLRVKIDAPLVQEVLETADLGDDADIAQFVLKDVQAEVRVSLTPATLLQAGTASDRGGLRELVNYALRDVTETVAQIGKQVLPAAITLAVAESITLPEGMSYEDLDTTVFNETIELLDEQKPEEAKQSFLAAVDTFASESLDTEIDEETRAEIEDIYDEAIGLMTVDGEFSFARLPDAAQVLLDKYSGGQASLPGVRARGAREYTAGFAEGEAESGDTLLEILEDPGRYVDELDDETVALLMQGCLIAAVAMIALASVWLILALFALVHIFTPNKKVAMWYVKLLGLLPFLLFVALPLLALAVLPAFVPSMPAIAAAFLGMTVVAAVCYVALWLISIFWCHPIRERIEAAREKQAYAAREAREAN</sequence>
<keyword evidence="1" id="KW-1133">Transmembrane helix</keyword>
<gene>
    <name evidence="2" type="ORF">H9737_01040</name>
</gene>
<evidence type="ECO:0000256" key="1">
    <source>
        <dbReference type="SAM" id="Phobius"/>
    </source>
</evidence>
<feature type="transmembrane region" description="Helical" evidence="1">
    <location>
        <begin position="26"/>
        <end position="50"/>
    </location>
</feature>
<feature type="transmembrane region" description="Helical" evidence="1">
    <location>
        <begin position="296"/>
        <end position="322"/>
    </location>
</feature>
<feature type="transmembrane region" description="Helical" evidence="1">
    <location>
        <begin position="334"/>
        <end position="358"/>
    </location>
</feature>